<evidence type="ECO:0000256" key="5">
    <source>
        <dbReference type="ARBA" id="ARBA00022490"/>
    </source>
</evidence>
<dbReference type="InterPro" id="IPR029055">
    <property type="entry name" value="Ntn_hydrolases_N"/>
</dbReference>
<sequence>EASYLSNKFLQSPQTMSAASSSGFDQYMTIFSPEGRLFQVEYTFKAISLDGLTSVGIRGDNCAVVACQCKLPDKLIERASITRLFSLTPHTGCIMTGMMPDCRAQVQRARYEAANFKYKYGYEMPCDVLLKRIGEINQVYTQSAEMRPLGCAMMAISYDEELQCAQLFKTDPSGFVAGHKAASVGTKQIEAKNYLEKKLRKRQNFTLDEAIEAAISCLSHVLSLEFKPNELEIGVVSKENPVFRALTVEEIDTCLTRMAEKD</sequence>
<dbReference type="GO" id="GO:0006511">
    <property type="term" value="P:ubiquitin-dependent protein catabolic process"/>
    <property type="evidence" value="ECO:0007669"/>
    <property type="project" value="InterPro"/>
</dbReference>
<dbReference type="Pfam" id="PF00227">
    <property type="entry name" value="Proteasome"/>
    <property type="match status" value="1"/>
</dbReference>
<proteinExistence type="inferred from homology"/>
<name>A0A0X3NUG1_SCHSO</name>
<accession>A0A0X3NUG1</accession>
<dbReference type="PROSITE" id="PS51475">
    <property type="entry name" value="PROTEASOME_ALPHA_2"/>
    <property type="match status" value="1"/>
</dbReference>
<dbReference type="InterPro" id="IPR034642">
    <property type="entry name" value="Proteasome_subunit_alpha6"/>
</dbReference>
<evidence type="ECO:0000256" key="8">
    <source>
        <dbReference type="ARBA" id="ARBA00026071"/>
    </source>
</evidence>
<dbReference type="Gene3D" id="3.60.20.10">
    <property type="entry name" value="Glutamine Phosphoribosylpyrophosphate, subunit 1, domain 1"/>
    <property type="match status" value="1"/>
</dbReference>
<dbReference type="EMBL" id="GEEE01022098">
    <property type="protein sequence ID" value="JAP41127.1"/>
    <property type="molecule type" value="Transcribed_RNA"/>
</dbReference>
<dbReference type="PANTHER" id="PTHR11599">
    <property type="entry name" value="PROTEASOME SUBUNIT ALPHA/BETA"/>
    <property type="match status" value="1"/>
</dbReference>
<dbReference type="CDD" id="cd03754">
    <property type="entry name" value="proteasome_alpha_type_6"/>
    <property type="match status" value="1"/>
</dbReference>
<organism evidence="11">
    <name type="scientific">Schistocephalus solidus</name>
    <name type="common">Tapeworm</name>
    <dbReference type="NCBI Taxonomy" id="70667"/>
    <lineage>
        <taxon>Eukaryota</taxon>
        <taxon>Metazoa</taxon>
        <taxon>Spiralia</taxon>
        <taxon>Lophotrochozoa</taxon>
        <taxon>Platyhelminthes</taxon>
        <taxon>Cestoda</taxon>
        <taxon>Eucestoda</taxon>
        <taxon>Diphyllobothriidea</taxon>
        <taxon>Diphyllobothriidae</taxon>
        <taxon>Schistocephalus</taxon>
    </lineage>
</organism>
<comment type="subunit">
    <text evidence="8">The 26S proteasome consists of a 20S proteasome core and two 19S regulatory subunits. The 20S proteasome core is composed of 28 subunits that are arranged in four stacked rings, resulting in a barrel-shaped structure. The two end rings are each formed by seven alpha subunits, and the two central rings are each formed by seven beta subunits. The catalytic chamber with the active sites is on the inside of the barrel.</text>
</comment>
<dbReference type="InterPro" id="IPR001353">
    <property type="entry name" value="Proteasome_sua/b"/>
</dbReference>
<dbReference type="GO" id="GO:0005737">
    <property type="term" value="C:cytoplasm"/>
    <property type="evidence" value="ECO:0007669"/>
    <property type="project" value="UniProtKB-SubCell"/>
</dbReference>
<dbReference type="InterPro" id="IPR000426">
    <property type="entry name" value="Proteasome_asu_N"/>
</dbReference>
<keyword evidence="6 9" id="KW-0647">Proteasome</keyword>
<keyword evidence="5" id="KW-0963">Cytoplasm</keyword>
<evidence type="ECO:0000256" key="1">
    <source>
        <dbReference type="ARBA" id="ARBA00002000"/>
    </source>
</evidence>
<comment type="subcellular location">
    <subcellularLocation>
        <location evidence="3">Cytoplasm</location>
    </subcellularLocation>
    <subcellularLocation>
        <location evidence="2">Nucleus</location>
    </subcellularLocation>
</comment>
<evidence type="ECO:0000259" key="10">
    <source>
        <dbReference type="SMART" id="SM00948"/>
    </source>
</evidence>
<dbReference type="InterPro" id="IPR023332">
    <property type="entry name" value="Proteasome_alpha-type"/>
</dbReference>
<evidence type="ECO:0000256" key="4">
    <source>
        <dbReference type="ARBA" id="ARBA00021332"/>
    </source>
</evidence>
<comment type="similarity">
    <text evidence="9">Belongs to the peptidase T1A family.</text>
</comment>
<feature type="domain" description="Proteasome alpha-type subunits" evidence="10">
    <location>
        <begin position="24"/>
        <end position="46"/>
    </location>
</feature>
<gene>
    <name evidence="11" type="primary">PSA6</name>
    <name evidence="11" type="ORF">TR145986</name>
</gene>
<dbReference type="InterPro" id="IPR050115">
    <property type="entry name" value="Proteasome_alpha"/>
</dbReference>
<keyword evidence="7" id="KW-0539">Nucleus</keyword>
<dbReference type="GO" id="GO:0019773">
    <property type="term" value="C:proteasome core complex, alpha-subunit complex"/>
    <property type="evidence" value="ECO:0007669"/>
    <property type="project" value="UniProtKB-UniRule"/>
</dbReference>
<evidence type="ECO:0000256" key="2">
    <source>
        <dbReference type="ARBA" id="ARBA00004123"/>
    </source>
</evidence>
<evidence type="ECO:0000256" key="6">
    <source>
        <dbReference type="ARBA" id="ARBA00022942"/>
    </source>
</evidence>
<evidence type="ECO:0000256" key="9">
    <source>
        <dbReference type="PROSITE-ProRule" id="PRU00808"/>
    </source>
</evidence>
<evidence type="ECO:0000256" key="7">
    <source>
        <dbReference type="ARBA" id="ARBA00023242"/>
    </source>
</evidence>
<reference evidence="11" key="1">
    <citation type="submission" date="2016-01" db="EMBL/GenBank/DDBJ databases">
        <title>Reference transcriptome for the parasite Schistocephalus solidus: insights into the molecular evolution of parasitism.</title>
        <authorList>
            <person name="Hebert F.O."/>
            <person name="Grambauer S."/>
            <person name="Barber I."/>
            <person name="Landry C.R."/>
            <person name="Aubin-Horth N."/>
        </authorList>
    </citation>
    <scope>NUCLEOTIDE SEQUENCE</scope>
</reference>
<protein>
    <recommendedName>
        <fullName evidence="4">Proteasome subunit alpha type-6</fullName>
    </recommendedName>
</protein>
<evidence type="ECO:0000313" key="11">
    <source>
        <dbReference type="EMBL" id="JAP41127.1"/>
    </source>
</evidence>
<dbReference type="AlphaFoldDB" id="A0A0X3NUG1"/>
<dbReference type="Pfam" id="PF10584">
    <property type="entry name" value="Proteasome_A_N"/>
    <property type="match status" value="1"/>
</dbReference>
<feature type="non-terminal residue" evidence="11">
    <location>
        <position position="1"/>
    </location>
</feature>
<dbReference type="GO" id="GO:0005634">
    <property type="term" value="C:nucleus"/>
    <property type="evidence" value="ECO:0007669"/>
    <property type="project" value="UniProtKB-SubCell"/>
</dbReference>
<evidence type="ECO:0000256" key="3">
    <source>
        <dbReference type="ARBA" id="ARBA00004496"/>
    </source>
</evidence>
<dbReference type="SMART" id="SM00948">
    <property type="entry name" value="Proteasome_A_N"/>
    <property type="match status" value="1"/>
</dbReference>
<comment type="function">
    <text evidence="1">The proteasome is a multicatalytic proteinase complex which is characterized by its ability to cleave peptides with Arg, Phe, Tyr, Leu, and Glu adjacent to the leaving group at neutral or slightly basic pH. The proteasome has an ATP-dependent proteolytic activity.</text>
</comment>
<dbReference type="SUPFAM" id="SSF56235">
    <property type="entry name" value="N-terminal nucleophile aminohydrolases (Ntn hydrolases)"/>
    <property type="match status" value="1"/>
</dbReference>
<dbReference type="FunFam" id="3.60.20.10:FF:000055">
    <property type="entry name" value="Proteasome subunit alpha type"/>
    <property type="match status" value="1"/>
</dbReference>